<proteinExistence type="predicted"/>
<dbReference type="Proteomes" id="UP001519460">
    <property type="component" value="Unassembled WGS sequence"/>
</dbReference>
<feature type="transmembrane region" description="Helical" evidence="2">
    <location>
        <begin position="111"/>
        <end position="133"/>
    </location>
</feature>
<dbReference type="Pfam" id="PF07690">
    <property type="entry name" value="MFS_1"/>
    <property type="match status" value="2"/>
</dbReference>
<dbReference type="SUPFAM" id="SSF103473">
    <property type="entry name" value="MFS general substrate transporter"/>
    <property type="match status" value="1"/>
</dbReference>
<keyword evidence="4" id="KW-1185">Reference proteome</keyword>
<dbReference type="PROSITE" id="PS51257">
    <property type="entry name" value="PROKAR_LIPOPROTEIN"/>
    <property type="match status" value="1"/>
</dbReference>
<feature type="region of interest" description="Disordered" evidence="1">
    <location>
        <begin position="228"/>
        <end position="276"/>
    </location>
</feature>
<protein>
    <recommendedName>
        <fullName evidence="5">Monocarboxylate transporter</fullName>
    </recommendedName>
</protein>
<organism evidence="3 4">
    <name type="scientific">Batillaria attramentaria</name>
    <dbReference type="NCBI Taxonomy" id="370345"/>
    <lineage>
        <taxon>Eukaryota</taxon>
        <taxon>Metazoa</taxon>
        <taxon>Spiralia</taxon>
        <taxon>Lophotrochozoa</taxon>
        <taxon>Mollusca</taxon>
        <taxon>Gastropoda</taxon>
        <taxon>Caenogastropoda</taxon>
        <taxon>Sorbeoconcha</taxon>
        <taxon>Cerithioidea</taxon>
        <taxon>Batillariidae</taxon>
        <taxon>Batillaria</taxon>
    </lineage>
</organism>
<dbReference type="InterPro" id="IPR011701">
    <property type="entry name" value="MFS"/>
</dbReference>
<dbReference type="Gene3D" id="1.20.1250.20">
    <property type="entry name" value="MFS general substrate transporter like domains"/>
    <property type="match status" value="2"/>
</dbReference>
<dbReference type="InterPro" id="IPR036259">
    <property type="entry name" value="MFS_trans_sf"/>
</dbReference>
<evidence type="ECO:0000256" key="1">
    <source>
        <dbReference type="SAM" id="MobiDB-lite"/>
    </source>
</evidence>
<reference evidence="3 4" key="1">
    <citation type="journal article" date="2023" name="Sci. Data">
        <title>Genome assembly of the Korean intertidal mud-creeper Batillaria attramentaria.</title>
        <authorList>
            <person name="Patra A.K."/>
            <person name="Ho P.T."/>
            <person name="Jun S."/>
            <person name="Lee S.J."/>
            <person name="Kim Y."/>
            <person name="Won Y.J."/>
        </authorList>
    </citation>
    <scope>NUCLEOTIDE SEQUENCE [LARGE SCALE GENOMIC DNA]</scope>
    <source>
        <strain evidence="3">Wonlab-2016</strain>
    </source>
</reference>
<feature type="transmembrane region" description="Helical" evidence="2">
    <location>
        <begin position="512"/>
        <end position="530"/>
    </location>
</feature>
<keyword evidence="2" id="KW-1133">Transmembrane helix</keyword>
<comment type="caution">
    <text evidence="3">The sequence shown here is derived from an EMBL/GenBank/DDBJ whole genome shotgun (WGS) entry which is preliminary data.</text>
</comment>
<dbReference type="PANTHER" id="PTHR11360:SF306">
    <property type="entry name" value="RE01051P"/>
    <property type="match status" value="1"/>
</dbReference>
<feature type="transmembrane region" description="Helical" evidence="2">
    <location>
        <begin position="444"/>
        <end position="466"/>
    </location>
</feature>
<dbReference type="PANTHER" id="PTHR11360">
    <property type="entry name" value="MONOCARBOXYLATE TRANSPORTER"/>
    <property type="match status" value="1"/>
</dbReference>
<accession>A0ABD0M2D6</accession>
<feature type="transmembrane region" description="Helical" evidence="2">
    <location>
        <begin position="481"/>
        <end position="500"/>
    </location>
</feature>
<feature type="transmembrane region" description="Helical" evidence="2">
    <location>
        <begin position="602"/>
        <end position="624"/>
    </location>
</feature>
<gene>
    <name evidence="3" type="ORF">BaRGS_00003224</name>
</gene>
<feature type="compositionally biased region" description="Basic and acidic residues" evidence="1">
    <location>
        <begin position="228"/>
        <end position="237"/>
    </location>
</feature>
<name>A0ABD0M2D6_9CAEN</name>
<feature type="transmembrane region" description="Helical" evidence="2">
    <location>
        <begin position="57"/>
        <end position="78"/>
    </location>
</feature>
<keyword evidence="2" id="KW-0812">Transmembrane</keyword>
<dbReference type="AlphaFoldDB" id="A0ABD0M2D6"/>
<keyword evidence="2" id="KW-0472">Membrane</keyword>
<evidence type="ECO:0000313" key="3">
    <source>
        <dbReference type="EMBL" id="KAK7505479.1"/>
    </source>
</evidence>
<feature type="transmembrane region" description="Helical" evidence="2">
    <location>
        <begin position="21"/>
        <end position="45"/>
    </location>
</feature>
<feature type="transmembrane region" description="Helical" evidence="2">
    <location>
        <begin position="536"/>
        <end position="560"/>
    </location>
</feature>
<feature type="compositionally biased region" description="Basic and acidic residues" evidence="1">
    <location>
        <begin position="264"/>
        <end position="276"/>
    </location>
</feature>
<evidence type="ECO:0000313" key="4">
    <source>
        <dbReference type="Proteomes" id="UP001519460"/>
    </source>
</evidence>
<evidence type="ECO:0008006" key="5">
    <source>
        <dbReference type="Google" id="ProtNLM"/>
    </source>
</evidence>
<evidence type="ECO:0000256" key="2">
    <source>
        <dbReference type="SAM" id="Phobius"/>
    </source>
</evidence>
<sequence>MEKSTFKHPSIDRGWAWVITFAVFGSCILCVGYFRAFGVFFVAIIDTFDTSASVTSLIMGVQNAVFCVSALLVHNVLLELVSVRTSAMLGGLLMASGMMLGMFAYSLPFLILGLSVLVGVGNALTYGPGLVLLGQYFEKRRAMAMSLANAGSSVGSMTLPLLATHLVKHYGLRPALLLYGAVTLHLCVFTSLYRPLSVTGAGHGATGHSSSQEESGADSTAALLAKKRQVEKGDNCHSQESSSPGKHKPEDMKEDSDDEGSAFPEKHKSNGLDEENLRQRAENTKLLQQKDIPGEITKGKDGVTVEMEKFAAKRNHLKLVTDRVKDVRQFSSSDNVFAGKSAKSRLHEKRSLTEADLSTFPGKSHLGGKNSGLASSVGRKLFGSAALHASQPHLMVTAYATISLQSLSDETVTVSEENVTASTGGKLKDFCSLVFDVKLLRNPLFWLVQAYVCVGVMGATGAGSYMPSMCREKGLDKDDTAIVLTTWGACNLVGRLASGVVADRKWLRPSHISALSFVAIAVLFHTLRLLPHNFTAVMAFGVLYGMFEGTYFTMLPLIIIDFVSLDNFSRTFGFAQLSQGAFATVLYPVLGRLRDVTGNYHATFHLLGACSDMATVLLLLEPVIRALKWAKPRDILELSSERR</sequence>
<dbReference type="EMBL" id="JACVVK020000010">
    <property type="protein sequence ID" value="KAK7505479.1"/>
    <property type="molecule type" value="Genomic_DNA"/>
</dbReference>
<feature type="transmembrane region" description="Helical" evidence="2">
    <location>
        <begin position="145"/>
        <end position="163"/>
    </location>
</feature>
<dbReference type="InterPro" id="IPR050327">
    <property type="entry name" value="Proton-linked_MCT"/>
</dbReference>
<feature type="transmembrane region" description="Helical" evidence="2">
    <location>
        <begin position="85"/>
        <end position="105"/>
    </location>
</feature>